<organism evidence="2 3">
    <name type="scientific">Pacificimonas pallii</name>
    <dbReference type="NCBI Taxonomy" id="2827236"/>
    <lineage>
        <taxon>Bacteria</taxon>
        <taxon>Pseudomonadati</taxon>
        <taxon>Pseudomonadota</taxon>
        <taxon>Alphaproteobacteria</taxon>
        <taxon>Sphingomonadales</taxon>
        <taxon>Sphingosinicellaceae</taxon>
        <taxon>Pacificimonas</taxon>
    </lineage>
</organism>
<proteinExistence type="predicted"/>
<comment type="caution">
    <text evidence="2">The sequence shown here is derived from an EMBL/GenBank/DDBJ whole genome shotgun (WGS) entry which is preliminary data.</text>
</comment>
<sequence>MARLARIVVPHIAHHVTQRGNRRQQVFFSADDSLAYIEYLHEGLTRTKTTCLAWCLMPNHVHLILVPTAEDGLRAALGEAHRRYSRRVNFREGWRGYLWQGRFASYPMDEAHVRNAILYVERNPVAAGLAARAEDWRWSSARARVAGTDDPLADLDAVDMRGLDWSRELAGWDAEQEEGGAHDMDAHLRTGRPLGDENFVARLEAATGRTLAKRKRGPKPAG</sequence>
<evidence type="ECO:0000259" key="1">
    <source>
        <dbReference type="SMART" id="SM01321"/>
    </source>
</evidence>
<dbReference type="SMART" id="SM01321">
    <property type="entry name" value="Y1_Tnp"/>
    <property type="match status" value="1"/>
</dbReference>
<reference evidence="2 3" key="1">
    <citation type="submission" date="2021-04" db="EMBL/GenBank/DDBJ databases">
        <authorList>
            <person name="Pira H."/>
            <person name="Risdian C."/>
            <person name="Wink J."/>
        </authorList>
    </citation>
    <scope>NUCLEOTIDE SEQUENCE [LARGE SCALE GENOMIC DNA]</scope>
    <source>
        <strain evidence="2 3">WHA3</strain>
    </source>
</reference>
<keyword evidence="3" id="KW-1185">Reference proteome</keyword>
<evidence type="ECO:0000313" key="3">
    <source>
        <dbReference type="Proteomes" id="UP000722336"/>
    </source>
</evidence>
<name>A0ABS6SEY1_9SPHN</name>
<feature type="domain" description="Transposase IS200-like" evidence="1">
    <location>
        <begin position="9"/>
        <end position="123"/>
    </location>
</feature>
<accession>A0ABS6SEY1</accession>
<dbReference type="RefSeq" id="WP_218445127.1">
    <property type="nucleotide sequence ID" value="NZ_JAGSPA010000002.1"/>
</dbReference>
<evidence type="ECO:0000313" key="2">
    <source>
        <dbReference type="EMBL" id="MBV7256486.1"/>
    </source>
</evidence>
<dbReference type="Pfam" id="PF01797">
    <property type="entry name" value="Y1_Tnp"/>
    <property type="match status" value="1"/>
</dbReference>
<dbReference type="EMBL" id="JAGSPA010000002">
    <property type="protein sequence ID" value="MBV7256486.1"/>
    <property type="molecule type" value="Genomic_DNA"/>
</dbReference>
<dbReference type="Proteomes" id="UP000722336">
    <property type="component" value="Unassembled WGS sequence"/>
</dbReference>
<gene>
    <name evidence="2" type="ORF">KCG44_06760</name>
</gene>
<dbReference type="PANTHER" id="PTHR34322">
    <property type="entry name" value="TRANSPOSASE, Y1_TNP DOMAIN-CONTAINING"/>
    <property type="match status" value="1"/>
</dbReference>
<dbReference type="InterPro" id="IPR002686">
    <property type="entry name" value="Transposase_17"/>
</dbReference>
<protein>
    <submittedName>
        <fullName evidence="2">Transposase</fullName>
    </submittedName>
</protein>
<dbReference type="PANTHER" id="PTHR34322:SF2">
    <property type="entry name" value="TRANSPOSASE IS200-LIKE DOMAIN-CONTAINING PROTEIN"/>
    <property type="match status" value="1"/>
</dbReference>